<name>A0AC59HU95_ENTFL</name>
<evidence type="ECO:0000313" key="2">
    <source>
        <dbReference type="Proteomes" id="UP001317613"/>
    </source>
</evidence>
<sequence>MYNNYNNIERIFYKNLRKENLDNKLEKSVIHSRYMDSSQSIIVPENETLTIAKFPPNRFSEKIGTHPDFIDESLLPKTQYICSIFFRY</sequence>
<accession>A0AC59HU95</accession>
<evidence type="ECO:0000313" key="1">
    <source>
        <dbReference type="EMBL" id="BDQ63172.1"/>
    </source>
</evidence>
<dbReference type="Proteomes" id="UP001317613">
    <property type="component" value="Chromosome"/>
</dbReference>
<proteinExistence type="predicted"/>
<protein>
    <submittedName>
        <fullName evidence="1">Uncharacterized protein</fullName>
    </submittedName>
</protein>
<organism evidence="1 2">
    <name type="scientific">Enterococcus faecalis</name>
    <name type="common">Streptococcus faecalis</name>
    <dbReference type="NCBI Taxonomy" id="1351"/>
    <lineage>
        <taxon>Bacteria</taxon>
        <taxon>Bacillati</taxon>
        <taxon>Bacillota</taxon>
        <taxon>Bacilli</taxon>
        <taxon>Lactobacillales</taxon>
        <taxon>Enterococcaceae</taxon>
        <taxon>Enterococcus</taxon>
    </lineage>
</organism>
<gene>
    <name evidence="1" type="ORF">EfsSVR2332_32500</name>
</gene>
<dbReference type="EMBL" id="AP026729">
    <property type="protein sequence ID" value="BDQ63172.1"/>
    <property type="molecule type" value="Genomic_DNA"/>
</dbReference>
<reference evidence="1" key="1">
    <citation type="submission" date="2022-08" db="EMBL/GenBank/DDBJ databases">
        <title>Molecular epidemiological analysis of five strains of VanD-type vancomycin-resistant Enterococcus faecalis.</title>
        <authorList>
            <person name="Mimura K."/>
            <person name="Hashimoto Y."/>
            <person name="Tomita H."/>
        </authorList>
    </citation>
    <scope>NUCLEOTIDE SEQUENCE</scope>
    <source>
        <strain evidence="1">SVR2332</strain>
    </source>
</reference>